<accession>A0A420HSI2</accession>
<sequence>MPQLSTLDYPGNQADTPPLKSQNHRGSLEFNSMLSSVPNESQRAFDTSVSSVITTIVPKELGSPSPGSQGTVPRVQVDSVYQNLYEKNQYFKQVSKIEDPRKLIIQGFVPHIAVHTSTDTNDLVNEKGFKGGLCEILRPFGEHIQGKVNVRDSVGAGKTWEDYAVHFVKLGDGIAKAKDSQKRIDEEILAGNGIKKFMDVSLHRAKPEVITSIESLVDTYLTHAEDFPSQNGMEDYLSQDDKSQSPDRLSPFYTLYLRRLISGVPIAPHETFSHPVACIIAISSRNSNPIETLRELYEESSRGEKRLPIWVNNDYLRYYVLVHDEERNDIKVSIALFDQMKRHFGLHCHLLRLRSSQCVASDDDSVDFPRCTWLSAQEEIAEIQKQDMKGDVQDSNSCIYESDTTAIKAFIREMVTQSIIPSMERCVATWNDQIASRRKGISGRILSISRQWTGFGRNSRNSVSGSSGSTGSNSNYDQGLDYYKPDTPEALMRKLADYAFMLRDWKLALSTYDLLRSDFSSDKAWKYHAATNEMAAISALLAPSSMSSKTRLETVDQFLETALYSYITRCGASYGALRCLTLGMELLRLRGGTAISDAAKWGLRILEFKVVGAVGDALIKERISACYASRIGIGSRRWGSRNRKSALWGLQAAESWLALGKPQRSKRQLNDAISKYSLLKSKNALETYPAASAFIKSLQREVQLALLPVTIEGPELTEETMIDEESEGFNSRPHRRSIMGGNMPPLASLATTPLKATFLENENDPLKLDLFE</sequence>
<dbReference type="STRING" id="212602.A0A420HSI2"/>
<dbReference type="Proteomes" id="UP000286134">
    <property type="component" value="Unassembled WGS sequence"/>
</dbReference>
<protein>
    <submittedName>
        <fullName evidence="2">Transport protein particle subunit trs85-2</fullName>
    </submittedName>
</protein>
<dbReference type="OrthoDB" id="203724at2759"/>
<evidence type="ECO:0000256" key="1">
    <source>
        <dbReference type="SAM" id="MobiDB-lite"/>
    </source>
</evidence>
<dbReference type="EMBL" id="MCFK01005146">
    <property type="protein sequence ID" value="RKF60390.1"/>
    <property type="molecule type" value="Genomic_DNA"/>
</dbReference>
<evidence type="ECO:0000313" key="2">
    <source>
        <dbReference type="EMBL" id="RKF60390.1"/>
    </source>
</evidence>
<name>A0A420HSI2_9PEZI</name>
<proteinExistence type="predicted"/>
<dbReference type="PANTHER" id="PTHR12975:SF6">
    <property type="entry name" value="TRAFFICKING PROTEIN PARTICLE COMPLEX SUBUNIT 8"/>
    <property type="match status" value="1"/>
</dbReference>
<dbReference type="GO" id="GO:1990072">
    <property type="term" value="C:TRAPPIII protein complex"/>
    <property type="evidence" value="ECO:0007669"/>
    <property type="project" value="TreeGrafter"/>
</dbReference>
<organism evidence="2 3">
    <name type="scientific">Erysiphe neolycopersici</name>
    <dbReference type="NCBI Taxonomy" id="212602"/>
    <lineage>
        <taxon>Eukaryota</taxon>
        <taxon>Fungi</taxon>
        <taxon>Dikarya</taxon>
        <taxon>Ascomycota</taxon>
        <taxon>Pezizomycotina</taxon>
        <taxon>Leotiomycetes</taxon>
        <taxon>Erysiphales</taxon>
        <taxon>Erysiphaceae</taxon>
        <taxon>Erysiphe</taxon>
    </lineage>
</organism>
<gene>
    <name evidence="2" type="ORF">OnM2_051023</name>
</gene>
<dbReference type="InterPro" id="IPR024420">
    <property type="entry name" value="TRAPP_III_complex_Trs85"/>
</dbReference>
<keyword evidence="3" id="KW-1185">Reference proteome</keyword>
<dbReference type="AlphaFoldDB" id="A0A420HSI2"/>
<comment type="caution">
    <text evidence="2">The sequence shown here is derived from an EMBL/GenBank/DDBJ whole genome shotgun (WGS) entry which is preliminary data.</text>
</comment>
<dbReference type="Pfam" id="PF12739">
    <property type="entry name" value="TRAPPC-Trs85"/>
    <property type="match status" value="1"/>
</dbReference>
<dbReference type="PANTHER" id="PTHR12975">
    <property type="entry name" value="TRANSPORT PROTEIN TRAPP"/>
    <property type="match status" value="1"/>
</dbReference>
<reference evidence="2 3" key="1">
    <citation type="journal article" date="2018" name="BMC Genomics">
        <title>Comparative genome analyses reveal sequence features reflecting distinct modes of host-adaptation between dicot and monocot powdery mildew.</title>
        <authorList>
            <person name="Wu Y."/>
            <person name="Ma X."/>
            <person name="Pan Z."/>
            <person name="Kale S.D."/>
            <person name="Song Y."/>
            <person name="King H."/>
            <person name="Zhang Q."/>
            <person name="Presley C."/>
            <person name="Deng X."/>
            <person name="Wei C.I."/>
            <person name="Xiao S."/>
        </authorList>
    </citation>
    <scope>NUCLEOTIDE SEQUENCE [LARGE SCALE GENOMIC DNA]</scope>
    <source>
        <strain evidence="2">UMSG2</strain>
    </source>
</reference>
<feature type="region of interest" description="Disordered" evidence="1">
    <location>
        <begin position="1"/>
        <end position="25"/>
    </location>
</feature>
<feature type="compositionally biased region" description="Polar residues" evidence="1">
    <location>
        <begin position="13"/>
        <end position="25"/>
    </location>
</feature>
<evidence type="ECO:0000313" key="3">
    <source>
        <dbReference type="Proteomes" id="UP000286134"/>
    </source>
</evidence>